<keyword evidence="7" id="KW-1185">Reference proteome</keyword>
<reference evidence="6 7" key="1">
    <citation type="submission" date="2023-12" db="EMBL/GenBank/DDBJ databases">
        <title>the genome sequence of Hyalangium sp. s54d21.</title>
        <authorList>
            <person name="Zhang X."/>
        </authorList>
    </citation>
    <scope>NUCLEOTIDE SEQUENCE [LARGE SCALE GENOMIC DNA]</scope>
    <source>
        <strain evidence="7">s54d21</strain>
    </source>
</reference>
<gene>
    <name evidence="6" type="ORF">SYV04_00795</name>
</gene>
<accession>A0ABU5GUW7</accession>
<organism evidence="6 7">
    <name type="scientific">Hyalangium rubrum</name>
    <dbReference type="NCBI Taxonomy" id="3103134"/>
    <lineage>
        <taxon>Bacteria</taxon>
        <taxon>Pseudomonadati</taxon>
        <taxon>Myxococcota</taxon>
        <taxon>Myxococcia</taxon>
        <taxon>Myxococcales</taxon>
        <taxon>Cystobacterineae</taxon>
        <taxon>Archangiaceae</taxon>
        <taxon>Hyalangium</taxon>
    </lineage>
</organism>
<evidence type="ECO:0000256" key="1">
    <source>
        <dbReference type="ARBA" id="ARBA00022723"/>
    </source>
</evidence>
<dbReference type="InterPro" id="IPR013320">
    <property type="entry name" value="ConA-like_dom_sf"/>
</dbReference>
<feature type="chain" id="PRO_5047023345" evidence="3">
    <location>
        <begin position="33"/>
        <end position="732"/>
    </location>
</feature>
<evidence type="ECO:0000313" key="7">
    <source>
        <dbReference type="Proteomes" id="UP001291309"/>
    </source>
</evidence>
<feature type="signal peptide" evidence="3">
    <location>
        <begin position="1"/>
        <end position="32"/>
    </location>
</feature>
<dbReference type="SUPFAM" id="SSF49899">
    <property type="entry name" value="Concanavalin A-like lectins/glucanases"/>
    <property type="match status" value="1"/>
</dbReference>
<dbReference type="Pfam" id="PF08685">
    <property type="entry name" value="GON"/>
    <property type="match status" value="2"/>
</dbReference>
<evidence type="ECO:0000259" key="5">
    <source>
        <dbReference type="Pfam" id="PF19077"/>
    </source>
</evidence>
<keyword evidence="3" id="KW-0732">Signal</keyword>
<name>A0ABU5GUW7_9BACT</name>
<keyword evidence="1" id="KW-0479">Metal-binding</keyword>
<feature type="domain" description="GON" evidence="4">
    <location>
        <begin position="34"/>
        <end position="89"/>
    </location>
</feature>
<protein>
    <submittedName>
        <fullName evidence="6">LamG-like jellyroll fold domain-containing protein</fullName>
    </submittedName>
</protein>
<feature type="region of interest" description="Disordered" evidence="2">
    <location>
        <begin position="501"/>
        <end position="525"/>
    </location>
</feature>
<dbReference type="Gene3D" id="2.60.40.1800">
    <property type="match status" value="1"/>
</dbReference>
<dbReference type="Gene3D" id="2.60.120.200">
    <property type="match status" value="1"/>
</dbReference>
<evidence type="ECO:0000259" key="4">
    <source>
        <dbReference type="Pfam" id="PF08685"/>
    </source>
</evidence>
<dbReference type="Pfam" id="PF19077">
    <property type="entry name" value="Big_13"/>
    <property type="match status" value="1"/>
</dbReference>
<dbReference type="InterPro" id="IPR044016">
    <property type="entry name" value="Big_13"/>
</dbReference>
<dbReference type="EMBL" id="JAXIVS010000001">
    <property type="protein sequence ID" value="MDY7224891.1"/>
    <property type="molecule type" value="Genomic_DNA"/>
</dbReference>
<dbReference type="Pfam" id="PF13385">
    <property type="entry name" value="Laminin_G_3"/>
    <property type="match status" value="1"/>
</dbReference>
<dbReference type="PANTHER" id="PTHR34677">
    <property type="match status" value="1"/>
</dbReference>
<proteinExistence type="predicted"/>
<evidence type="ECO:0000313" key="6">
    <source>
        <dbReference type="EMBL" id="MDY7224891.1"/>
    </source>
</evidence>
<dbReference type="RefSeq" id="WP_321543617.1">
    <property type="nucleotide sequence ID" value="NZ_JAXIVS010000001.1"/>
</dbReference>
<evidence type="ECO:0000256" key="2">
    <source>
        <dbReference type="SAM" id="MobiDB-lite"/>
    </source>
</evidence>
<evidence type="ECO:0000256" key="3">
    <source>
        <dbReference type="SAM" id="SignalP"/>
    </source>
</evidence>
<sequence>MTPRARSSLHRKPLWLALASAATLLLPGSSHAVASCAEIRAGNPIAGDSTYTLGLGGQPVDVFCHDMAGTPREYLTLPNTGSAFNYTHYGVSDNTSPTGQTTWFTKVRFNPATLTLLLDDTTFSTSEGWMQFGELYIYVNPLGGASDCVTFGSVTGRGNIDLRGTPFDIVLDQFVLGGNEPAGSATFSGTQIVNLTGGGYCGGIGARENRLRLNLRSAPEREPELVHRYGFTTSGEDSVGGAHGTLEGGATIANGEVVLPGEGAYVHLPIGGTLSKLQDATFEIWVKWSHSEAPLWGRIFDFNDNTQLSMYLASTQYSKLLFGITAPREREAMMVASHSQYPWEELTHLVVTMDHTERITRLYVNGLEVARGSTALTPASLGATPNAWLGRSLDPLTPFFKGAISELRIYRTVLSPSRIAAHFNAGDLPRVLATTISEGPANPTSQDATPFVFNANVQDLRYQCSVDEALFQPCTSPFVPPSLSDGSHTFRVQARDTMGNIEPSPTTYSWRVDKTPPETGFASTPEPATRLRNPTFSFTSNESRITFECSLDGAAFTECPGVFPALDDGEHRLAVRARDEVGNVDPDAAQHAWMVDTVAPLEPALLEPAPGQELFTAKPGFSGTAEPGTSVTLLIDGVEAGSVRADDQGVWRSLPEASLPWGAHRVSAKATDKAGNIGPLLPEVHFATSRRSAYALGCAAGSTSWQGSWPWALLLLGLLRPRPRPPHRAPLH</sequence>
<dbReference type="NCBIfam" id="NF033510">
    <property type="entry name" value="Ca_tandemer"/>
    <property type="match status" value="1"/>
</dbReference>
<dbReference type="Proteomes" id="UP001291309">
    <property type="component" value="Unassembled WGS sequence"/>
</dbReference>
<comment type="caution">
    <text evidence="6">The sequence shown here is derived from an EMBL/GenBank/DDBJ whole genome shotgun (WGS) entry which is preliminary data.</text>
</comment>
<feature type="domain" description="GON" evidence="4">
    <location>
        <begin position="96"/>
        <end position="206"/>
    </location>
</feature>
<feature type="domain" description="Bacterial Ig-like" evidence="5">
    <location>
        <begin position="617"/>
        <end position="677"/>
    </location>
</feature>
<dbReference type="PANTHER" id="PTHR34677:SF3">
    <property type="entry name" value="BACTERIAL IG-LIKE DOMAIN-CONTAINING PROTEIN"/>
    <property type="match status" value="1"/>
</dbReference>
<dbReference type="InterPro" id="IPR012314">
    <property type="entry name" value="Pept_M12B_GON-ADAMTSs"/>
</dbReference>